<evidence type="ECO:0000313" key="3">
    <source>
        <dbReference type="Proteomes" id="UP000054359"/>
    </source>
</evidence>
<accession>A0A087UK83</accession>
<dbReference type="PANTHER" id="PTHR13225">
    <property type="entry name" value="MISEXPRESSION SUPPRESSOR OF RAS 6"/>
    <property type="match status" value="1"/>
</dbReference>
<keyword evidence="3" id="KW-1185">Reference proteome</keyword>
<dbReference type="Proteomes" id="UP000054359">
    <property type="component" value="Unassembled WGS sequence"/>
</dbReference>
<reference evidence="2 3" key="1">
    <citation type="submission" date="2013-11" db="EMBL/GenBank/DDBJ databases">
        <title>Genome sequencing of Stegodyphus mimosarum.</title>
        <authorList>
            <person name="Bechsgaard J."/>
        </authorList>
    </citation>
    <scope>NUCLEOTIDE SEQUENCE [LARGE SCALE GENOMIC DNA]</scope>
</reference>
<name>A0A087UK83_STEMI</name>
<gene>
    <name evidence="2" type="ORF">X975_23656</name>
</gene>
<organism evidence="2 3">
    <name type="scientific">Stegodyphus mimosarum</name>
    <name type="common">African social velvet spider</name>
    <dbReference type="NCBI Taxonomy" id="407821"/>
    <lineage>
        <taxon>Eukaryota</taxon>
        <taxon>Metazoa</taxon>
        <taxon>Ecdysozoa</taxon>
        <taxon>Arthropoda</taxon>
        <taxon>Chelicerata</taxon>
        <taxon>Arachnida</taxon>
        <taxon>Araneae</taxon>
        <taxon>Araneomorphae</taxon>
        <taxon>Entelegynae</taxon>
        <taxon>Eresoidea</taxon>
        <taxon>Eresidae</taxon>
        <taxon>Stegodyphus</taxon>
    </lineage>
</organism>
<dbReference type="Pfam" id="PF12640">
    <property type="entry name" value="UPF0489"/>
    <property type="match status" value="1"/>
</dbReference>
<dbReference type="AlphaFoldDB" id="A0A087UK83"/>
<feature type="non-terminal residue" evidence="2">
    <location>
        <position position="91"/>
    </location>
</feature>
<sequence length="91" mass="10497">MSVKKQKTTLSVVIVEDHNDVLYHIYRAIGSKRLPFSDGTMIHFDSHPDLMIPKTLNAEKIYEKEHVLNSLSIENWIMPALYAGHFSTVVW</sequence>
<comment type="similarity">
    <text evidence="1">Belongs to the UPF0489 family.</text>
</comment>
<protein>
    <submittedName>
        <fullName evidence="2">Uncharacterized protein</fullName>
    </submittedName>
</protein>
<evidence type="ECO:0000313" key="2">
    <source>
        <dbReference type="EMBL" id="KFM77772.1"/>
    </source>
</evidence>
<evidence type="ECO:0000256" key="1">
    <source>
        <dbReference type="ARBA" id="ARBA00007099"/>
    </source>
</evidence>
<dbReference type="EMBL" id="KK120209">
    <property type="protein sequence ID" value="KFM77772.1"/>
    <property type="molecule type" value="Genomic_DNA"/>
</dbReference>
<dbReference type="STRING" id="407821.A0A087UK83"/>
<proteinExistence type="inferred from homology"/>
<dbReference type="OrthoDB" id="418142at2759"/>
<dbReference type="InterPro" id="IPR024131">
    <property type="entry name" value="UPF0489"/>
</dbReference>
<dbReference type="PANTHER" id="PTHR13225:SF3">
    <property type="entry name" value="UPF0489 PROTEIN C5ORF22"/>
    <property type="match status" value="1"/>
</dbReference>